<dbReference type="AlphaFoldDB" id="A0A7J9RXR8"/>
<sequence length="38" mass="4251">MNVIAEGIITRRESKKTEAGEIFTQMMRAIKGGILLIM</sequence>
<organism evidence="1 2">
    <name type="scientific">Sulfurisphaera ohwakuensis</name>
    <dbReference type="NCBI Taxonomy" id="69656"/>
    <lineage>
        <taxon>Archaea</taxon>
        <taxon>Thermoproteota</taxon>
        <taxon>Thermoprotei</taxon>
        <taxon>Sulfolobales</taxon>
        <taxon>Sulfolobaceae</taxon>
        <taxon>Sulfurisphaera</taxon>
    </lineage>
</organism>
<dbReference type="Proteomes" id="UP000582213">
    <property type="component" value="Unassembled WGS sequence"/>
</dbReference>
<evidence type="ECO:0000313" key="1">
    <source>
        <dbReference type="EMBL" id="MBB5254859.1"/>
    </source>
</evidence>
<evidence type="ECO:0000313" key="2">
    <source>
        <dbReference type="Proteomes" id="UP000582213"/>
    </source>
</evidence>
<comment type="caution">
    <text evidence="1">The sequence shown here is derived from an EMBL/GenBank/DDBJ whole genome shotgun (WGS) entry which is preliminary data.</text>
</comment>
<reference evidence="1 2" key="1">
    <citation type="submission" date="2020-08" db="EMBL/GenBank/DDBJ databases">
        <title>Genomic Encyclopedia of Type Strains, Phase IV (KMG-IV): sequencing the most valuable type-strain genomes for metagenomic binning, comparative biology and taxonomic classification.</title>
        <authorList>
            <person name="Goeker M."/>
        </authorList>
    </citation>
    <scope>NUCLEOTIDE SEQUENCE [LARGE SCALE GENOMIC DNA]</scope>
    <source>
        <strain evidence="1 2">DSM 12421</strain>
    </source>
</reference>
<protein>
    <submittedName>
        <fullName evidence="1">Uncharacterized protein</fullName>
    </submittedName>
</protein>
<name>A0A7J9RXR8_SULOH</name>
<accession>A0A7J9RXR8</accession>
<gene>
    <name evidence="1" type="ORF">HNQ62_002633</name>
</gene>
<dbReference type="EMBL" id="JACHFY010000027">
    <property type="protein sequence ID" value="MBB5254859.1"/>
    <property type="molecule type" value="Genomic_DNA"/>
</dbReference>
<proteinExistence type="predicted"/>